<organism evidence="1 2">
    <name type="scientific">Paenibacillus wynnii</name>
    <dbReference type="NCBI Taxonomy" id="268407"/>
    <lineage>
        <taxon>Bacteria</taxon>
        <taxon>Bacillati</taxon>
        <taxon>Bacillota</taxon>
        <taxon>Bacilli</taxon>
        <taxon>Bacillales</taxon>
        <taxon>Paenibacillaceae</taxon>
        <taxon>Paenibacillus</taxon>
    </lineage>
</organism>
<reference evidence="1 2" key="1">
    <citation type="submission" date="2014-08" db="EMBL/GenBank/DDBJ databases">
        <authorList>
            <person name="den Bakker H.C."/>
        </authorList>
    </citation>
    <scope>NUCLEOTIDE SEQUENCE [LARGE SCALE GENOMIC DNA]</scope>
    <source>
        <strain evidence="1 2">DSM 18334</strain>
    </source>
</reference>
<dbReference type="NCBIfam" id="NF033727">
    <property type="entry name" value="chaperon_ArsD"/>
    <property type="match status" value="1"/>
</dbReference>
<dbReference type="Proteomes" id="UP000029734">
    <property type="component" value="Unassembled WGS sequence"/>
</dbReference>
<dbReference type="OrthoDB" id="9801358at2"/>
<dbReference type="Gene3D" id="3.40.30.10">
    <property type="entry name" value="Glutaredoxin"/>
    <property type="match status" value="1"/>
</dbReference>
<dbReference type="GO" id="GO:0003677">
    <property type="term" value="F:DNA binding"/>
    <property type="evidence" value="ECO:0007669"/>
    <property type="project" value="InterPro"/>
</dbReference>
<comment type="caution">
    <text evidence="1">The sequence shown here is derived from an EMBL/GenBank/DDBJ whole genome shotgun (WGS) entry which is preliminary data.</text>
</comment>
<reference evidence="1 2" key="2">
    <citation type="submission" date="2014-10" db="EMBL/GenBank/DDBJ databases">
        <title>Comparative genomics of the Paenibacillus odorifer group.</title>
        <authorList>
            <person name="Tsai Y.-C."/>
            <person name="Martin N."/>
            <person name="Korlach J."/>
            <person name="Wiedmann M."/>
        </authorList>
    </citation>
    <scope>NUCLEOTIDE SEQUENCE [LARGE SCALE GENOMIC DNA]</scope>
    <source>
        <strain evidence="1 2">DSM 18334</strain>
    </source>
</reference>
<evidence type="ECO:0000313" key="1">
    <source>
        <dbReference type="EMBL" id="KGE21026.1"/>
    </source>
</evidence>
<dbReference type="Pfam" id="PF06953">
    <property type="entry name" value="ArsD"/>
    <property type="match status" value="1"/>
</dbReference>
<dbReference type="EMBL" id="JQCR01000001">
    <property type="protein sequence ID" value="KGE21026.1"/>
    <property type="molecule type" value="Genomic_DNA"/>
</dbReference>
<sequence>MKTIVIYDPAMCCSTGVCGPSVDPELIRMSAVVNNLKKKGISVSRFNLSSEPGAFVDDATVKQLLTDHGPDVLPVIIVDGQVVKQRSYPSNEELESWSGIPASELVMKPKVRVELKLKSQ</sequence>
<dbReference type="STRING" id="268407.PWYN_02395"/>
<protein>
    <submittedName>
        <fullName evidence="1">Arsenic resistance operon repressor</fullName>
    </submittedName>
</protein>
<accession>A0A098MG46</accession>
<name>A0A098MG46_9BACL</name>
<dbReference type="AlphaFoldDB" id="A0A098MG46"/>
<dbReference type="InterPro" id="IPR010712">
    <property type="entry name" value="Arsenical-R_ArsD"/>
</dbReference>
<dbReference type="GO" id="GO:0046685">
    <property type="term" value="P:response to arsenic-containing substance"/>
    <property type="evidence" value="ECO:0007669"/>
    <property type="project" value="InterPro"/>
</dbReference>
<keyword evidence="2" id="KW-1185">Reference proteome</keyword>
<dbReference type="eggNOG" id="ENOG5032RMG">
    <property type="taxonomic scope" value="Bacteria"/>
</dbReference>
<gene>
    <name evidence="1" type="ORF">PWYN_02395</name>
</gene>
<proteinExistence type="predicted"/>
<dbReference type="RefSeq" id="WP_036648278.1">
    <property type="nucleotide sequence ID" value="NZ_JQCR01000001.1"/>
</dbReference>
<dbReference type="GO" id="GO:0045892">
    <property type="term" value="P:negative regulation of DNA-templated transcription"/>
    <property type="evidence" value="ECO:0007669"/>
    <property type="project" value="InterPro"/>
</dbReference>
<evidence type="ECO:0000313" key="2">
    <source>
        <dbReference type="Proteomes" id="UP000029734"/>
    </source>
</evidence>